<keyword evidence="5" id="KW-0732">Signal</keyword>
<evidence type="ECO:0000256" key="2">
    <source>
        <dbReference type="ARBA" id="ARBA00022748"/>
    </source>
</evidence>
<dbReference type="SUPFAM" id="SSF52833">
    <property type="entry name" value="Thioredoxin-like"/>
    <property type="match status" value="1"/>
</dbReference>
<dbReference type="Pfam" id="PF00578">
    <property type="entry name" value="AhpC-TSA"/>
    <property type="match status" value="1"/>
</dbReference>
<dbReference type="AlphaFoldDB" id="A0A1C7PEA2"/>
<dbReference type="GO" id="GO:0017004">
    <property type="term" value="P:cytochrome complex assembly"/>
    <property type="evidence" value="ECO:0007669"/>
    <property type="project" value="UniProtKB-KW"/>
</dbReference>
<dbReference type="OrthoDB" id="9809733at2"/>
<evidence type="ECO:0000256" key="1">
    <source>
        <dbReference type="ARBA" id="ARBA00004196"/>
    </source>
</evidence>
<name>A0A1C7PEA2_9BACT</name>
<reference evidence="8" key="1">
    <citation type="submission" date="2016-09" db="EMBL/GenBank/DDBJ databases">
        <authorList>
            <person name="Koehorst J."/>
        </authorList>
    </citation>
    <scope>NUCLEOTIDE SEQUENCE [LARGE SCALE GENOMIC DNA]</scope>
</reference>
<proteinExistence type="predicted"/>
<keyword evidence="2" id="KW-0201">Cytochrome c-type biogenesis</keyword>
<keyword evidence="3" id="KW-1015">Disulfide bond</keyword>
<dbReference type="EMBL" id="LT629973">
    <property type="protein sequence ID" value="SEH70022.1"/>
    <property type="molecule type" value="Genomic_DNA"/>
</dbReference>
<dbReference type="InterPro" id="IPR036249">
    <property type="entry name" value="Thioredoxin-like_sf"/>
</dbReference>
<protein>
    <submittedName>
        <fullName evidence="7">Thioredoxin-like fold</fullName>
    </submittedName>
</protein>
<dbReference type="Gene3D" id="3.40.30.10">
    <property type="entry name" value="Glutaredoxin"/>
    <property type="match status" value="1"/>
</dbReference>
<keyword evidence="8" id="KW-1185">Reference proteome</keyword>
<keyword evidence="4" id="KW-0676">Redox-active center</keyword>
<evidence type="ECO:0000256" key="4">
    <source>
        <dbReference type="ARBA" id="ARBA00023284"/>
    </source>
</evidence>
<dbReference type="InterPro" id="IPR013766">
    <property type="entry name" value="Thioredoxin_domain"/>
</dbReference>
<dbReference type="GO" id="GO:0030313">
    <property type="term" value="C:cell envelope"/>
    <property type="evidence" value="ECO:0007669"/>
    <property type="project" value="UniProtKB-SubCell"/>
</dbReference>
<feature type="domain" description="Thioredoxin" evidence="6">
    <location>
        <begin position="25"/>
        <end position="173"/>
    </location>
</feature>
<dbReference type="PANTHER" id="PTHR42852:SF6">
    <property type="entry name" value="THIOL:DISULFIDE INTERCHANGE PROTEIN DSBE"/>
    <property type="match status" value="1"/>
</dbReference>
<evidence type="ECO:0000256" key="3">
    <source>
        <dbReference type="ARBA" id="ARBA00023157"/>
    </source>
</evidence>
<dbReference type="InterPro" id="IPR000866">
    <property type="entry name" value="AhpC/TSA"/>
</dbReference>
<evidence type="ECO:0000313" key="8">
    <source>
        <dbReference type="Proteomes" id="UP000176204"/>
    </source>
</evidence>
<accession>A0A1C7PEA2</accession>
<gene>
    <name evidence="7" type="ORF">PYTT_0071</name>
</gene>
<dbReference type="STRING" id="1679444.PYTT_0071"/>
<dbReference type="PANTHER" id="PTHR42852">
    <property type="entry name" value="THIOL:DISULFIDE INTERCHANGE PROTEIN DSBE"/>
    <property type="match status" value="1"/>
</dbReference>
<dbReference type="RefSeq" id="WP_067772076.1">
    <property type="nucleotide sequence ID" value="NZ_JACVVN010000002.1"/>
</dbReference>
<organism evidence="7 8">
    <name type="scientific">Akkermansia glycaniphila</name>
    <dbReference type="NCBI Taxonomy" id="1679444"/>
    <lineage>
        <taxon>Bacteria</taxon>
        <taxon>Pseudomonadati</taxon>
        <taxon>Verrucomicrobiota</taxon>
        <taxon>Verrucomicrobiia</taxon>
        <taxon>Verrucomicrobiales</taxon>
        <taxon>Akkermansiaceae</taxon>
        <taxon>Akkermansia</taxon>
    </lineage>
</organism>
<comment type="subcellular location">
    <subcellularLocation>
        <location evidence="1">Cell envelope</location>
    </subcellularLocation>
</comment>
<evidence type="ECO:0000256" key="5">
    <source>
        <dbReference type="SAM" id="SignalP"/>
    </source>
</evidence>
<dbReference type="Proteomes" id="UP000176204">
    <property type="component" value="Chromosome I"/>
</dbReference>
<sequence>MKNKFIITVGLAGLMLGGTGFLVSTAQGADNKPIAVEDAPGAVGKALAKVKPLTGPKAKTNAKYYLCLYSASWCGPCRAEMPHVVKLYNEEIKKNPDIELILFSRDQNPADAKKWISSSKAKFPVLAPKDQSKIPGAQSPNGIPHLYIIDAEGNVIKNGHPSSLLSQYKTFCK</sequence>
<feature type="signal peptide" evidence="5">
    <location>
        <begin position="1"/>
        <end position="28"/>
    </location>
</feature>
<evidence type="ECO:0000259" key="6">
    <source>
        <dbReference type="PROSITE" id="PS51352"/>
    </source>
</evidence>
<dbReference type="CDD" id="cd02966">
    <property type="entry name" value="TlpA_like_family"/>
    <property type="match status" value="1"/>
</dbReference>
<dbReference type="KEGG" id="agl:PYTT_0071"/>
<dbReference type="InterPro" id="IPR050553">
    <property type="entry name" value="Thioredoxin_ResA/DsbE_sf"/>
</dbReference>
<dbReference type="GO" id="GO:0016491">
    <property type="term" value="F:oxidoreductase activity"/>
    <property type="evidence" value="ECO:0007669"/>
    <property type="project" value="InterPro"/>
</dbReference>
<evidence type="ECO:0000313" key="7">
    <source>
        <dbReference type="EMBL" id="SEH70022.1"/>
    </source>
</evidence>
<dbReference type="PROSITE" id="PS51352">
    <property type="entry name" value="THIOREDOXIN_2"/>
    <property type="match status" value="1"/>
</dbReference>
<feature type="chain" id="PRO_5014266603" evidence="5">
    <location>
        <begin position="29"/>
        <end position="173"/>
    </location>
</feature>
<dbReference type="GO" id="GO:0016209">
    <property type="term" value="F:antioxidant activity"/>
    <property type="evidence" value="ECO:0007669"/>
    <property type="project" value="InterPro"/>
</dbReference>